<dbReference type="InterPro" id="IPR027417">
    <property type="entry name" value="P-loop_NTPase"/>
</dbReference>
<dbReference type="PANTHER" id="PTHR35807:SF1">
    <property type="entry name" value="TRANSCRIPTIONAL REGULATOR REDD"/>
    <property type="match status" value="1"/>
</dbReference>
<dbReference type="Gene3D" id="1.25.40.10">
    <property type="entry name" value="Tetratricopeptide repeat domain"/>
    <property type="match status" value="3"/>
</dbReference>
<dbReference type="PROSITE" id="PS51755">
    <property type="entry name" value="OMPR_PHOB"/>
    <property type="match status" value="1"/>
</dbReference>
<dbReference type="InterPro" id="IPR011990">
    <property type="entry name" value="TPR-like_helical_dom_sf"/>
</dbReference>
<keyword evidence="2" id="KW-0902">Two-component regulatory system</keyword>
<dbReference type="PRINTS" id="PR00364">
    <property type="entry name" value="DISEASERSIST"/>
</dbReference>
<dbReference type="Gene3D" id="3.40.50.300">
    <property type="entry name" value="P-loop containing nucleotide triphosphate hydrolases"/>
    <property type="match status" value="1"/>
</dbReference>
<dbReference type="Proteomes" id="UP000618795">
    <property type="component" value="Unassembled WGS sequence"/>
</dbReference>
<dbReference type="InterPro" id="IPR019734">
    <property type="entry name" value="TPR_rpt"/>
</dbReference>
<feature type="DNA-binding region" description="OmpR/PhoB-type" evidence="6">
    <location>
        <begin position="1"/>
        <end position="60"/>
    </location>
</feature>
<dbReference type="Pfam" id="PF13181">
    <property type="entry name" value="TPR_8"/>
    <property type="match status" value="1"/>
</dbReference>
<comment type="caution">
    <text evidence="8">The sequence shown here is derived from an EMBL/GenBank/DDBJ whole genome shotgun (WGS) entry which is preliminary data.</text>
</comment>
<dbReference type="InterPro" id="IPR036388">
    <property type="entry name" value="WH-like_DNA-bd_sf"/>
</dbReference>
<evidence type="ECO:0000256" key="5">
    <source>
        <dbReference type="ARBA" id="ARBA00023163"/>
    </source>
</evidence>
<dbReference type="InterPro" id="IPR001867">
    <property type="entry name" value="OmpR/PhoB-type_DNA-bd"/>
</dbReference>
<dbReference type="SMART" id="SM01043">
    <property type="entry name" value="BTAD"/>
    <property type="match status" value="1"/>
</dbReference>
<evidence type="ECO:0000256" key="3">
    <source>
        <dbReference type="ARBA" id="ARBA00023015"/>
    </source>
</evidence>
<dbReference type="InterPro" id="IPR051677">
    <property type="entry name" value="AfsR-DnrI-RedD_regulator"/>
</dbReference>
<dbReference type="AlphaFoldDB" id="A0A918I957"/>
<organism evidence="8 9">
    <name type="scientific">Streptomyces filipinensis</name>
    <dbReference type="NCBI Taxonomy" id="66887"/>
    <lineage>
        <taxon>Bacteria</taxon>
        <taxon>Bacillati</taxon>
        <taxon>Actinomycetota</taxon>
        <taxon>Actinomycetes</taxon>
        <taxon>Kitasatosporales</taxon>
        <taxon>Streptomycetaceae</taxon>
        <taxon>Streptomyces</taxon>
    </lineage>
</organism>
<dbReference type="GO" id="GO:0043531">
    <property type="term" value="F:ADP binding"/>
    <property type="evidence" value="ECO:0007669"/>
    <property type="project" value="InterPro"/>
</dbReference>
<reference evidence="8" key="2">
    <citation type="submission" date="2020-09" db="EMBL/GenBank/DDBJ databases">
        <authorList>
            <person name="Sun Q."/>
            <person name="Ohkuma M."/>
        </authorList>
    </citation>
    <scope>NUCLEOTIDE SEQUENCE</scope>
    <source>
        <strain evidence="8">JCM 4369</strain>
    </source>
</reference>
<protein>
    <submittedName>
        <fullName evidence="8">SARP family transcriptional regulator</fullName>
    </submittedName>
</protein>
<name>A0A918I957_9ACTN</name>
<reference evidence="8" key="1">
    <citation type="journal article" date="2014" name="Int. J. Syst. Evol. Microbiol.">
        <title>Complete genome sequence of Corynebacterium casei LMG S-19264T (=DSM 44701T), isolated from a smear-ripened cheese.</title>
        <authorList>
            <consortium name="US DOE Joint Genome Institute (JGI-PGF)"/>
            <person name="Walter F."/>
            <person name="Albersmeier A."/>
            <person name="Kalinowski J."/>
            <person name="Ruckert C."/>
        </authorList>
    </citation>
    <scope>NUCLEOTIDE SEQUENCE</scope>
    <source>
        <strain evidence="8">JCM 4369</strain>
    </source>
</reference>
<evidence type="ECO:0000259" key="7">
    <source>
        <dbReference type="PROSITE" id="PS51755"/>
    </source>
</evidence>
<dbReference type="InterPro" id="IPR005158">
    <property type="entry name" value="BTAD"/>
</dbReference>
<comment type="similarity">
    <text evidence="1">Belongs to the AfsR/DnrI/RedD regulatory family.</text>
</comment>
<evidence type="ECO:0000256" key="2">
    <source>
        <dbReference type="ARBA" id="ARBA00023012"/>
    </source>
</evidence>
<keyword evidence="9" id="KW-1185">Reference proteome</keyword>
<dbReference type="Gene3D" id="1.10.10.10">
    <property type="entry name" value="Winged helix-like DNA-binding domain superfamily/Winged helix DNA-binding domain"/>
    <property type="match status" value="2"/>
</dbReference>
<evidence type="ECO:0000256" key="6">
    <source>
        <dbReference type="PROSITE-ProRule" id="PRU01091"/>
    </source>
</evidence>
<accession>A0A918I957</accession>
<proteinExistence type="inferred from homology"/>
<dbReference type="Pfam" id="PF13424">
    <property type="entry name" value="TPR_12"/>
    <property type="match status" value="1"/>
</dbReference>
<keyword evidence="3" id="KW-0805">Transcription regulation</keyword>
<dbReference type="PANTHER" id="PTHR35807">
    <property type="entry name" value="TRANSCRIPTIONAL REGULATOR REDD-RELATED"/>
    <property type="match status" value="1"/>
</dbReference>
<dbReference type="GO" id="GO:0000160">
    <property type="term" value="P:phosphorelay signal transduction system"/>
    <property type="evidence" value="ECO:0007669"/>
    <property type="project" value="UniProtKB-KW"/>
</dbReference>
<evidence type="ECO:0000313" key="8">
    <source>
        <dbReference type="EMBL" id="GGU87909.1"/>
    </source>
</evidence>
<keyword evidence="5" id="KW-0804">Transcription</keyword>
<keyword evidence="4 6" id="KW-0238">DNA-binding</keyword>
<evidence type="ECO:0000256" key="1">
    <source>
        <dbReference type="ARBA" id="ARBA00005820"/>
    </source>
</evidence>
<gene>
    <name evidence="8" type="ORF">GCM10010260_21880</name>
</gene>
<dbReference type="GO" id="GO:0003677">
    <property type="term" value="F:DNA binding"/>
    <property type="evidence" value="ECO:0007669"/>
    <property type="project" value="UniProtKB-UniRule"/>
</dbReference>
<dbReference type="Pfam" id="PF03704">
    <property type="entry name" value="BTAD"/>
    <property type="match status" value="1"/>
</dbReference>
<dbReference type="SUPFAM" id="SSF48452">
    <property type="entry name" value="TPR-like"/>
    <property type="match status" value="3"/>
</dbReference>
<dbReference type="SMART" id="SM00028">
    <property type="entry name" value="TPR"/>
    <property type="match status" value="4"/>
</dbReference>
<dbReference type="CDD" id="cd15831">
    <property type="entry name" value="BTAD"/>
    <property type="match status" value="1"/>
</dbReference>
<evidence type="ECO:0000313" key="9">
    <source>
        <dbReference type="Proteomes" id="UP000618795"/>
    </source>
</evidence>
<sequence length="966" mass="104531">MLLEPGKVLPVSRLVEAAWDEDPPATASHQVRKAVADLRRRIPGGAGVLLTEGPGYRVVIDETQNDLSEFGMLIRTAKTAVAESRLSDAAEILRGALALWRGPVLSGIGGPVIEAAATSIEERRLAVWEEHLGLRLTLGESGELIPDLRELVAQHPLRETLRGQLMLALYRSGRQAEALEEYGKVRELLVEELGVDPGPHLTRLYEGILRESPELAGPEPAAPAPVPAPLPAEPPCTLPYDLADFTGREVEMAELLRCATQKGEQGPKIVALDGMGGSGKTSLAVRAAYQLVPEYPDGQLHIDLRGYTPGDQPVSAGTALDSLLRAIGIPGDRIPDDTAGRTALWRATLSGKRLLILLDNAADAAGIRPLLPTTSGCLVLLTSRGRLVDLDGAHWISLGVMSPRESAALVAETLGAGRVAAEPEAAAELARLCDHLPLALRIATARLRNRPRWTLQYLAERLRDETRRLDELSSGARSVSATLRLSYQALDEESRTAFRILSLHPGGDINVHAAAALLGSGIWDAEDVLERLLDVHLVQQPEIGLYSFHDLVRSFAQSLFDAADQDGREAAAAVERLLCYYLTATEVACDVLYPGRRHRPTGIEKSTADLPSLGDAEQAQTWFTREQDALLAAVTLAERRGLDRYVVCLSRNLVFQLNARGQLEEFGALGRASVAAAKRLGDLALLGMSLSNLGVACWRLGRFEEGLEAAREGRDVAAQLGDRHTEAHSEGTLGQFNSLLGNFPEALVHLERATAYERELGIARAEADSLTLLSTLYEQWGRYEEARAAAQRAVELQGGLGKFENQFSAFTDLAFAQAGLGEYESAARSLERARTLVDDGADPGNVALTLALSADVDQHLGRPVRSPDLAEQALELVASNASPLRRAKVENIVGRLRRRQGERRAARELHADAHELASAMSYRIEEAYALCGLADAEDDAAAAARHRAAAEELFARMGVAEDRRRR</sequence>
<dbReference type="SUPFAM" id="SSF52540">
    <property type="entry name" value="P-loop containing nucleoside triphosphate hydrolases"/>
    <property type="match status" value="1"/>
</dbReference>
<dbReference type="EMBL" id="BMTD01000003">
    <property type="protein sequence ID" value="GGU87909.1"/>
    <property type="molecule type" value="Genomic_DNA"/>
</dbReference>
<dbReference type="GO" id="GO:0006355">
    <property type="term" value="P:regulation of DNA-templated transcription"/>
    <property type="evidence" value="ECO:0007669"/>
    <property type="project" value="InterPro"/>
</dbReference>
<feature type="domain" description="OmpR/PhoB-type" evidence="7">
    <location>
        <begin position="1"/>
        <end position="60"/>
    </location>
</feature>
<evidence type="ECO:0000256" key="4">
    <source>
        <dbReference type="ARBA" id="ARBA00023125"/>
    </source>
</evidence>